<reference evidence="2 3" key="1">
    <citation type="submission" date="2005-11" db="EMBL/GenBank/DDBJ databases">
        <title>The complete genome sequence of Lawsonia intracellularis: the causative agent of proliferative enteropathy.</title>
        <authorList>
            <person name="Kaur K."/>
            <person name="Zhang Q."/>
            <person name="Beckler D."/>
            <person name="Munir S."/>
            <person name="Li L."/>
            <person name="Kinsley K."/>
            <person name="Herron L."/>
            <person name="Peterson A."/>
            <person name="May B."/>
            <person name="Singh S."/>
            <person name="Gebhart C."/>
            <person name="Kapur V."/>
        </authorList>
    </citation>
    <scope>NUCLEOTIDE SEQUENCE [LARGE SCALE GENOMIC DNA]</scope>
    <source>
        <strain evidence="2 3">PHE/MN1-00</strain>
    </source>
</reference>
<dbReference type="RefSeq" id="WP_011526095.1">
    <property type="nucleotide sequence ID" value="NC_008011.1"/>
</dbReference>
<evidence type="ECO:0000313" key="3">
    <source>
        <dbReference type="Proteomes" id="UP000002430"/>
    </source>
</evidence>
<feature type="transmembrane region" description="Helical" evidence="1">
    <location>
        <begin position="662"/>
        <end position="681"/>
    </location>
</feature>
<name>Q1MSF7_LAWIP</name>
<dbReference type="EMBL" id="AM180252">
    <property type="protein sequence ID" value="CAJ54068.1"/>
    <property type="molecule type" value="Genomic_DNA"/>
</dbReference>
<feature type="transmembrane region" description="Helical" evidence="1">
    <location>
        <begin position="767"/>
        <end position="788"/>
    </location>
</feature>
<evidence type="ECO:0000256" key="1">
    <source>
        <dbReference type="SAM" id="Phobius"/>
    </source>
</evidence>
<keyword evidence="3" id="KW-1185">Reference proteome</keyword>
<dbReference type="KEGG" id="lip:LI0012"/>
<protein>
    <submittedName>
        <fullName evidence="2">NA</fullName>
    </submittedName>
</protein>
<feature type="transmembrane region" description="Helical" evidence="1">
    <location>
        <begin position="621"/>
        <end position="641"/>
    </location>
</feature>
<dbReference type="Proteomes" id="UP000002430">
    <property type="component" value="Chromosome"/>
</dbReference>
<sequence length="1011" mass="116725">MIPSIFFDRQDRELLRMINDTLDNIHSDIKQQPTIDINLHPHGILELTTTREFRVAHAVINLLTNIEKGKAKDRLYALQALHDEVLHSARTTFRYNTGRVLIQIMKDIVRSRHDESHQLKLVHDFRRTAEGNPNIVRKMLTKHHLLEMPEKWNQLTMDHHVHDSNTKGRKNATHLIMDAWVKGIRKLTVVYYNYVEPEIAREVLQAASIVGIIVRIGIEFQIPFHNRFIRVVWAPRGFSDPESFLTFLAEKPVYELMEKGKQVSQWMQQNVLTVLNIWNTKYRLELANELEIIIPEIQPQEFLAFVGQGQTSLLHLTECIHKQLLPLLYEKTSALKKEMLIATPEQVEQITHHIHKMNMITIESISERWITPDNNPEIANLFTPDHPTQLPELLKLSPYNLLKYVSSLRSGYRITLQLAKLTAEDVLELLWDCKGMITHLELFNLKEWQQGHLIHLAAINELQLAINDPNILRLKQLLVSMIRRLELLNTEASYKRYKKFIVILRNLPILQAPYKISPLRSRIGTDSTSNSNLRHGMGLAAPQTLPASSRRVLAKKQLFNPMILPVHVPLAFQKTWIVTTNTEGINYKILSFLRKLPGLRMLGRQKKEEWQALANIKIKPYGNIIAMGGIGSLPDNGIYLRKIDKKKQTNSWPNITYLNTKCANLLKIIIGFVPATLAFLYTQEWWVLAWFGSTIWFVITGIRNIAQAILGGGSFSKTSLLRWKNFISWSRICDSLMYTGLSVVLLELIIHDLILQKTFGFTLSNHYIIVFTVIAICNSLYIAGHNILRGFPKEAIIGNLFRSIFAVPLSILYNDILIESLLLFNIANPLAVLQPGAAIISKSASDTVAGVIEGFADKNNNYRLRSWDYKTKLEHFFNWYTKLELRFPDLDILFLLSKPYELFKITSKEAPELQRESIINALDFMYFWMYQPYAQQTFRSILNTMTREEKIILAKGQNVLLLVQEVSQLFIDGYMGKNFARALSFYLTSHETYINSIVTAIQHKTYNITLE</sequence>
<dbReference type="STRING" id="363253.LI0012"/>
<feature type="transmembrane region" description="Helical" evidence="1">
    <location>
        <begin position="800"/>
        <end position="824"/>
    </location>
</feature>
<organism evidence="2 3">
    <name type="scientific">Lawsonia intracellularis (strain PHE/MN1-00)</name>
    <dbReference type="NCBI Taxonomy" id="363253"/>
    <lineage>
        <taxon>Bacteria</taxon>
        <taxon>Pseudomonadati</taxon>
        <taxon>Thermodesulfobacteriota</taxon>
        <taxon>Desulfovibrionia</taxon>
        <taxon>Desulfovibrionales</taxon>
        <taxon>Desulfovibrionaceae</taxon>
        <taxon>Lawsonia</taxon>
    </lineage>
</organism>
<dbReference type="HOGENOM" id="CLU_010886_0_0_7"/>
<accession>Q1MSF7</accession>
<gene>
    <name evidence="2" type="ordered locus">LI0012</name>
</gene>
<keyword evidence="1" id="KW-0472">Membrane</keyword>
<feature type="transmembrane region" description="Helical" evidence="1">
    <location>
        <begin position="687"/>
        <end position="715"/>
    </location>
</feature>
<proteinExistence type="predicted"/>
<keyword evidence="1" id="KW-0812">Transmembrane</keyword>
<dbReference type="AlphaFoldDB" id="Q1MSF7"/>
<dbReference type="eggNOG" id="COG0613">
    <property type="taxonomic scope" value="Bacteria"/>
</dbReference>
<evidence type="ECO:0000313" key="2">
    <source>
        <dbReference type="EMBL" id="CAJ54068.1"/>
    </source>
</evidence>
<keyword evidence="1" id="KW-1133">Transmembrane helix</keyword>
<dbReference type="OrthoDB" id="5427740at2"/>
<feature type="transmembrane region" description="Helical" evidence="1">
    <location>
        <begin position="736"/>
        <end position="755"/>
    </location>
</feature>